<dbReference type="OrthoDB" id="5366025at2"/>
<keyword evidence="3" id="KW-1185">Reference proteome</keyword>
<comment type="caution">
    <text evidence="2">The sequence shown here is derived from an EMBL/GenBank/DDBJ whole genome shotgun (WGS) entry which is preliminary data.</text>
</comment>
<evidence type="ECO:0000313" key="2">
    <source>
        <dbReference type="EMBL" id="OPH82625.1"/>
    </source>
</evidence>
<feature type="transmembrane region" description="Helical" evidence="1">
    <location>
        <begin position="17"/>
        <end position="37"/>
    </location>
</feature>
<evidence type="ECO:0000313" key="3">
    <source>
        <dbReference type="Proteomes" id="UP000189940"/>
    </source>
</evidence>
<dbReference type="PIRSF" id="PIRSF029505">
    <property type="entry name" value="UCP029505"/>
    <property type="match status" value="1"/>
</dbReference>
<proteinExistence type="predicted"/>
<keyword evidence="1" id="KW-0472">Membrane</keyword>
<dbReference type="EMBL" id="MWPQ01000042">
    <property type="protein sequence ID" value="OPH82625.1"/>
    <property type="molecule type" value="Genomic_DNA"/>
</dbReference>
<accession>A0A1V4HXN1</accession>
<name>A0A1V4HXN1_NITVU</name>
<keyword evidence="1" id="KW-1133">Transmembrane helix</keyword>
<organism evidence="2 3">
    <name type="scientific">Nitrobacter vulgaris</name>
    <dbReference type="NCBI Taxonomy" id="29421"/>
    <lineage>
        <taxon>Bacteria</taxon>
        <taxon>Pseudomonadati</taxon>
        <taxon>Pseudomonadota</taxon>
        <taxon>Alphaproteobacteria</taxon>
        <taxon>Hyphomicrobiales</taxon>
        <taxon>Nitrobacteraceae</taxon>
        <taxon>Nitrobacter</taxon>
    </lineage>
</organism>
<dbReference type="RefSeq" id="WP_079447124.1">
    <property type="nucleotide sequence ID" value="NZ_MWPQ01000042.1"/>
</dbReference>
<dbReference type="STRING" id="29421.B2M20_11190"/>
<sequence length="176" mass="19331">MAALVSPSRNASLWQRWRFHLSALMLIVPIVSAPAFFQADALFGGKKGLGERDIGEVVVGPWTARMAEFKLIEPEAEGRAGYTKSFVMALCPACVDQVKAAYLRVGKPRNVRTAGALFSGTPYRQFAEVRIPEKASADGMLWVTFEGWDGALYQTSIPIRTASPLTAAWLEKRGRI</sequence>
<gene>
    <name evidence="2" type="ORF">B2M20_11190</name>
</gene>
<protein>
    <submittedName>
        <fullName evidence="2">Thiamine pyrophosphate-binding protein</fullName>
    </submittedName>
</protein>
<reference evidence="2 3" key="1">
    <citation type="submission" date="2017-02" db="EMBL/GenBank/DDBJ databases">
        <title>Genome sequence of the nitrite-oxidizing bacterium Nitrobacter vulgaris strain Ab1.</title>
        <authorList>
            <person name="Mellbye B.L."/>
            <person name="Davis E.W."/>
            <person name="Spieck E."/>
            <person name="Chang J.H."/>
            <person name="Bottomley P.J."/>
            <person name="Sayavedra-Soto L.A."/>
        </authorList>
    </citation>
    <scope>NUCLEOTIDE SEQUENCE [LARGE SCALE GENOMIC DNA]</scope>
    <source>
        <strain evidence="2 3">Ab1</strain>
    </source>
</reference>
<evidence type="ECO:0000256" key="1">
    <source>
        <dbReference type="SAM" id="Phobius"/>
    </source>
</evidence>
<keyword evidence="1" id="KW-0812">Transmembrane</keyword>
<dbReference type="InterPro" id="IPR016922">
    <property type="entry name" value="UCP029505"/>
</dbReference>
<dbReference type="AlphaFoldDB" id="A0A1V4HXN1"/>
<dbReference type="Proteomes" id="UP000189940">
    <property type="component" value="Unassembled WGS sequence"/>
</dbReference>